<protein>
    <submittedName>
        <fullName evidence="1">Uncharacterized protein</fullName>
    </submittedName>
</protein>
<dbReference type="Proteomes" id="UP001224775">
    <property type="component" value="Unassembled WGS sequence"/>
</dbReference>
<keyword evidence="2" id="KW-1185">Reference proteome</keyword>
<dbReference type="AlphaFoldDB" id="A0AAD9DKM7"/>
<evidence type="ECO:0000313" key="1">
    <source>
        <dbReference type="EMBL" id="KAK1749280.1"/>
    </source>
</evidence>
<sequence length="84" mass="9499">MNEKYMCVNKIVPNITSKTDNKAHSNQPREFPLAPISKSSTIIDLINHRASGTTSQGERGNYVVMKQHGYNHVLNLRRFTDNGI</sequence>
<reference evidence="1" key="1">
    <citation type="submission" date="2023-06" db="EMBL/GenBank/DDBJ databases">
        <title>Survivors Of The Sea: Transcriptome response of Skeletonema marinoi to long-term dormancy.</title>
        <authorList>
            <person name="Pinder M.I.M."/>
            <person name="Kourtchenko O."/>
            <person name="Robertson E.K."/>
            <person name="Larsson T."/>
            <person name="Maumus F."/>
            <person name="Osuna-Cruz C.M."/>
            <person name="Vancaester E."/>
            <person name="Stenow R."/>
            <person name="Vandepoele K."/>
            <person name="Ploug H."/>
            <person name="Bruchert V."/>
            <person name="Godhe A."/>
            <person name="Topel M."/>
        </authorList>
    </citation>
    <scope>NUCLEOTIDE SEQUENCE</scope>
    <source>
        <strain evidence="1">R05AC</strain>
    </source>
</reference>
<dbReference type="EMBL" id="JATAAI010000001">
    <property type="protein sequence ID" value="KAK1749280.1"/>
    <property type="molecule type" value="Genomic_DNA"/>
</dbReference>
<name>A0AAD9DKM7_9STRA</name>
<organism evidence="1 2">
    <name type="scientific">Skeletonema marinoi</name>
    <dbReference type="NCBI Taxonomy" id="267567"/>
    <lineage>
        <taxon>Eukaryota</taxon>
        <taxon>Sar</taxon>
        <taxon>Stramenopiles</taxon>
        <taxon>Ochrophyta</taxon>
        <taxon>Bacillariophyta</taxon>
        <taxon>Coscinodiscophyceae</taxon>
        <taxon>Thalassiosirophycidae</taxon>
        <taxon>Thalassiosirales</taxon>
        <taxon>Skeletonemataceae</taxon>
        <taxon>Skeletonema</taxon>
        <taxon>Skeletonema marinoi-dohrnii complex</taxon>
    </lineage>
</organism>
<proteinExistence type="predicted"/>
<evidence type="ECO:0000313" key="2">
    <source>
        <dbReference type="Proteomes" id="UP001224775"/>
    </source>
</evidence>
<accession>A0AAD9DKM7</accession>
<gene>
    <name evidence="1" type="ORF">QTG54_001219</name>
</gene>
<comment type="caution">
    <text evidence="1">The sequence shown here is derived from an EMBL/GenBank/DDBJ whole genome shotgun (WGS) entry which is preliminary data.</text>
</comment>